<dbReference type="RefSeq" id="WP_377400746.1">
    <property type="nucleotide sequence ID" value="NZ_JBHTFQ010000002.1"/>
</dbReference>
<evidence type="ECO:0000313" key="2">
    <source>
        <dbReference type="EMBL" id="MFC7703666.1"/>
    </source>
</evidence>
<feature type="domain" description="HTH-like" evidence="1">
    <location>
        <begin position="1"/>
        <end position="28"/>
    </location>
</feature>
<name>A0ABW2UI63_9RHOB</name>
<proteinExistence type="predicted"/>
<reference evidence="3" key="1">
    <citation type="journal article" date="2019" name="Int. J. Syst. Evol. Microbiol.">
        <title>The Global Catalogue of Microorganisms (GCM) 10K type strain sequencing project: providing services to taxonomists for standard genome sequencing and annotation.</title>
        <authorList>
            <consortium name="The Broad Institute Genomics Platform"/>
            <consortium name="The Broad Institute Genome Sequencing Center for Infectious Disease"/>
            <person name="Wu L."/>
            <person name="Ma J."/>
        </authorList>
    </citation>
    <scope>NUCLEOTIDE SEQUENCE [LARGE SCALE GENOMIC DNA]</scope>
    <source>
        <strain evidence="3">CGMCC 1.12750</strain>
    </source>
</reference>
<dbReference type="EMBL" id="JBHTFQ010000002">
    <property type="protein sequence ID" value="MFC7703666.1"/>
    <property type="molecule type" value="Genomic_DNA"/>
</dbReference>
<organism evidence="2 3">
    <name type="scientific">Plastorhodobacter daqingensis</name>
    <dbReference type="NCBI Taxonomy" id="1387281"/>
    <lineage>
        <taxon>Bacteria</taxon>
        <taxon>Pseudomonadati</taxon>
        <taxon>Pseudomonadota</taxon>
        <taxon>Alphaproteobacteria</taxon>
        <taxon>Rhodobacterales</taxon>
        <taxon>Paracoccaceae</taxon>
        <taxon>Plastorhodobacter</taxon>
    </lineage>
</organism>
<gene>
    <name evidence="2" type="ORF">ACFQXB_05605</name>
</gene>
<dbReference type="Pfam" id="PF13276">
    <property type="entry name" value="HTH_21"/>
    <property type="match status" value="1"/>
</dbReference>
<sequence length="35" mass="4186">MKRAVDGSRGRYGARKVWHQLRRNGRDIALCTWRD</sequence>
<evidence type="ECO:0000313" key="3">
    <source>
        <dbReference type="Proteomes" id="UP001596516"/>
    </source>
</evidence>
<dbReference type="Proteomes" id="UP001596516">
    <property type="component" value="Unassembled WGS sequence"/>
</dbReference>
<accession>A0ABW2UI63</accession>
<evidence type="ECO:0000259" key="1">
    <source>
        <dbReference type="Pfam" id="PF13276"/>
    </source>
</evidence>
<keyword evidence="3" id="KW-1185">Reference proteome</keyword>
<dbReference type="InterPro" id="IPR025948">
    <property type="entry name" value="HTH-like_dom"/>
</dbReference>
<protein>
    <submittedName>
        <fullName evidence="2">IS3 family transposase</fullName>
    </submittedName>
</protein>
<comment type="caution">
    <text evidence="2">The sequence shown here is derived from an EMBL/GenBank/DDBJ whole genome shotgun (WGS) entry which is preliminary data.</text>
</comment>